<reference evidence="1 2" key="1">
    <citation type="submission" date="2024-07" db="EMBL/GenBank/DDBJ databases">
        <authorList>
            <person name="Li M."/>
        </authorList>
    </citation>
    <scope>NUCLEOTIDE SEQUENCE [LARGE SCALE GENOMIC DNA]</scope>
    <source>
        <strain evidence="1 2">25A3E</strain>
    </source>
</reference>
<accession>A0ABV3YZ21</accession>
<dbReference type="RefSeq" id="WP_369289514.1">
    <property type="nucleotide sequence ID" value="NZ_JBFTEG010000031.1"/>
</dbReference>
<gene>
    <name evidence="1" type="ORF">AB5S05_21280</name>
</gene>
<proteinExistence type="predicted"/>
<comment type="caution">
    <text evidence="1">The sequence shown here is derived from an EMBL/GenBank/DDBJ whole genome shotgun (WGS) entry which is preliminary data.</text>
</comment>
<dbReference type="Proteomes" id="UP001560296">
    <property type="component" value="Unassembled WGS sequence"/>
</dbReference>
<dbReference type="InterPro" id="IPR018697">
    <property type="entry name" value="DUF2199"/>
</dbReference>
<dbReference type="Pfam" id="PF09965">
    <property type="entry name" value="DUF2199"/>
    <property type="match status" value="1"/>
</dbReference>
<evidence type="ECO:0000313" key="1">
    <source>
        <dbReference type="EMBL" id="MEX6504583.1"/>
    </source>
</evidence>
<name>A0ABV3YZ21_9PSED</name>
<sequence>MAGIFSFKCSCCGKQHEGSPSFGFKYPDPWLGQPDKIKEQGKIGDDLCYYTDEDGTHYFARVVVEIPIHGVSEPFMWGVWVSLSKESYEHYIETWDEPDLERVYFGWFCNALPYYESTHSLATDVHPQADGTRPYLCLHETDHELYHDQINGISIEKAQKIAESVMHG</sequence>
<dbReference type="EMBL" id="JBFTEG010000031">
    <property type="protein sequence ID" value="MEX6504583.1"/>
    <property type="molecule type" value="Genomic_DNA"/>
</dbReference>
<protein>
    <submittedName>
        <fullName evidence="1">DUF2199 domain-containing protein</fullName>
    </submittedName>
</protein>
<keyword evidence="2" id="KW-1185">Reference proteome</keyword>
<evidence type="ECO:0000313" key="2">
    <source>
        <dbReference type="Proteomes" id="UP001560296"/>
    </source>
</evidence>
<organism evidence="1 2">
    <name type="scientific">Pseudomonas zhanjiangensis</name>
    <dbReference type="NCBI Taxonomy" id="3239015"/>
    <lineage>
        <taxon>Bacteria</taxon>
        <taxon>Pseudomonadati</taxon>
        <taxon>Pseudomonadota</taxon>
        <taxon>Gammaproteobacteria</taxon>
        <taxon>Pseudomonadales</taxon>
        <taxon>Pseudomonadaceae</taxon>
        <taxon>Pseudomonas</taxon>
    </lineage>
</organism>